<protein>
    <recommendedName>
        <fullName evidence="6">RNA polymerase II subunit A C-terminal domain phosphatase</fullName>
        <ecNumber evidence="6">3.1.3.16</ecNumber>
    </recommendedName>
</protein>
<dbReference type="Pfam" id="PF03031">
    <property type="entry name" value="NIF"/>
    <property type="match status" value="1"/>
</dbReference>
<keyword evidence="11" id="KW-1185">Reference proteome</keyword>
<dbReference type="PANTHER" id="PTHR23081">
    <property type="entry name" value="RNA POLYMERASE II CTD PHOSPHATASE"/>
    <property type="match status" value="1"/>
</dbReference>
<evidence type="ECO:0000256" key="2">
    <source>
        <dbReference type="ARBA" id="ARBA00022801"/>
    </source>
</evidence>
<dbReference type="SUPFAM" id="SSF52113">
    <property type="entry name" value="BRCT domain"/>
    <property type="match status" value="1"/>
</dbReference>
<dbReference type="InterPro" id="IPR039189">
    <property type="entry name" value="Fcp1"/>
</dbReference>
<dbReference type="InParanoid" id="A0A1Y2DI33"/>
<feature type="non-terminal residue" evidence="10">
    <location>
        <position position="1"/>
    </location>
</feature>
<feature type="compositionally biased region" description="Acidic residues" evidence="7">
    <location>
        <begin position="623"/>
        <end position="636"/>
    </location>
</feature>
<comment type="function">
    <text evidence="6">This promotes the activity of RNA polymerase II.</text>
</comment>
<feature type="region of interest" description="Disordered" evidence="7">
    <location>
        <begin position="417"/>
        <end position="438"/>
    </location>
</feature>
<dbReference type="Gene3D" id="2.40.50.100">
    <property type="match status" value="1"/>
</dbReference>
<evidence type="ECO:0000313" key="10">
    <source>
        <dbReference type="EMBL" id="ORY58902.1"/>
    </source>
</evidence>
<evidence type="ECO:0000256" key="4">
    <source>
        <dbReference type="ARBA" id="ARBA00047761"/>
    </source>
</evidence>
<dbReference type="GeneID" id="63770870"/>
<accession>A0A1Y2DI33</accession>
<organism evidence="10 11">
    <name type="scientific">Pseudomassariella vexata</name>
    <dbReference type="NCBI Taxonomy" id="1141098"/>
    <lineage>
        <taxon>Eukaryota</taxon>
        <taxon>Fungi</taxon>
        <taxon>Dikarya</taxon>
        <taxon>Ascomycota</taxon>
        <taxon>Pezizomycotina</taxon>
        <taxon>Sordariomycetes</taxon>
        <taxon>Xylariomycetidae</taxon>
        <taxon>Amphisphaeriales</taxon>
        <taxon>Pseudomassariaceae</taxon>
        <taxon>Pseudomassariella</taxon>
    </lineage>
</organism>
<dbReference type="CDD" id="cd07521">
    <property type="entry name" value="HAD_FCP1-like"/>
    <property type="match status" value="1"/>
</dbReference>
<dbReference type="Proteomes" id="UP000193689">
    <property type="component" value="Unassembled WGS sequence"/>
</dbReference>
<dbReference type="Gene3D" id="3.40.50.10190">
    <property type="entry name" value="BRCT domain"/>
    <property type="match status" value="1"/>
</dbReference>
<dbReference type="InterPro" id="IPR011053">
    <property type="entry name" value="Single_hybrid_motif"/>
</dbReference>
<dbReference type="NCBIfam" id="TIGR02250">
    <property type="entry name" value="FCP1_euk"/>
    <property type="match status" value="1"/>
</dbReference>
<dbReference type="GO" id="GO:0008420">
    <property type="term" value="F:RNA polymerase II CTD heptapeptide repeat phosphatase activity"/>
    <property type="evidence" value="ECO:0007669"/>
    <property type="project" value="UniProtKB-UniRule"/>
</dbReference>
<dbReference type="InterPro" id="IPR023214">
    <property type="entry name" value="HAD_sf"/>
</dbReference>
<evidence type="ECO:0000313" key="11">
    <source>
        <dbReference type="Proteomes" id="UP000193689"/>
    </source>
</evidence>
<dbReference type="EC" id="3.1.3.16" evidence="6"/>
<dbReference type="PROSITE" id="PS50172">
    <property type="entry name" value="BRCT"/>
    <property type="match status" value="1"/>
</dbReference>
<comment type="catalytic activity">
    <reaction evidence="4 6">
        <text>O-phospho-L-seryl-[protein] + H2O = L-seryl-[protein] + phosphate</text>
        <dbReference type="Rhea" id="RHEA:20629"/>
        <dbReference type="Rhea" id="RHEA-COMP:9863"/>
        <dbReference type="Rhea" id="RHEA-COMP:11604"/>
        <dbReference type="ChEBI" id="CHEBI:15377"/>
        <dbReference type="ChEBI" id="CHEBI:29999"/>
        <dbReference type="ChEBI" id="CHEBI:43474"/>
        <dbReference type="ChEBI" id="CHEBI:83421"/>
        <dbReference type="EC" id="3.1.3.16"/>
    </reaction>
</comment>
<dbReference type="PROSITE" id="PS50969">
    <property type="entry name" value="FCP1"/>
    <property type="match status" value="1"/>
</dbReference>
<dbReference type="FunCoup" id="A0A1Y2DI33">
    <property type="interactions" value="802"/>
</dbReference>
<reference evidence="10 11" key="1">
    <citation type="submission" date="2016-07" db="EMBL/GenBank/DDBJ databases">
        <title>Pervasive Adenine N6-methylation of Active Genes in Fungi.</title>
        <authorList>
            <consortium name="DOE Joint Genome Institute"/>
            <person name="Mondo S.J."/>
            <person name="Dannebaum R.O."/>
            <person name="Kuo R.C."/>
            <person name="Labutti K."/>
            <person name="Haridas S."/>
            <person name="Kuo A."/>
            <person name="Salamov A."/>
            <person name="Ahrendt S.R."/>
            <person name="Lipzen A."/>
            <person name="Sullivan W."/>
            <person name="Andreopoulos W.B."/>
            <person name="Clum A."/>
            <person name="Lindquist E."/>
            <person name="Daum C."/>
            <person name="Ramamoorthy G.K."/>
            <person name="Gryganskyi A."/>
            <person name="Culley D."/>
            <person name="Magnuson J.K."/>
            <person name="James T.Y."/>
            <person name="O'Malley M.A."/>
            <person name="Stajich J.E."/>
            <person name="Spatafora J.W."/>
            <person name="Visel A."/>
            <person name="Grigoriev I.V."/>
        </authorList>
    </citation>
    <scope>NUCLEOTIDE SEQUENCE [LARGE SCALE GENOMIC DNA]</scope>
    <source>
        <strain evidence="10 11">CBS 129021</strain>
    </source>
</reference>
<feature type="region of interest" description="Disordered" evidence="7">
    <location>
        <begin position="594"/>
        <end position="672"/>
    </location>
</feature>
<dbReference type="SMART" id="SM00577">
    <property type="entry name" value="CPDc"/>
    <property type="match status" value="1"/>
</dbReference>
<dbReference type="InterPro" id="IPR004274">
    <property type="entry name" value="FCP1_dom"/>
</dbReference>
<dbReference type="SMART" id="SM00292">
    <property type="entry name" value="BRCT"/>
    <property type="match status" value="1"/>
</dbReference>
<evidence type="ECO:0000259" key="9">
    <source>
        <dbReference type="PROSITE" id="PS50969"/>
    </source>
</evidence>
<dbReference type="InterPro" id="IPR001357">
    <property type="entry name" value="BRCT_dom"/>
</dbReference>
<comment type="caution">
    <text evidence="10">The sequence shown here is derived from an EMBL/GenBank/DDBJ whole genome shotgun (WGS) entry which is preliminary data.</text>
</comment>
<dbReference type="SUPFAM" id="SSF56784">
    <property type="entry name" value="HAD-like"/>
    <property type="match status" value="1"/>
</dbReference>
<gene>
    <name evidence="10" type="ORF">BCR38DRAFT_311501</name>
</gene>
<evidence type="ECO:0000256" key="6">
    <source>
        <dbReference type="RuleBase" id="RU366066"/>
    </source>
</evidence>
<evidence type="ECO:0000256" key="5">
    <source>
        <dbReference type="ARBA" id="ARBA00048336"/>
    </source>
</evidence>
<comment type="catalytic activity">
    <reaction evidence="5 6">
        <text>O-phospho-L-threonyl-[protein] + H2O = L-threonyl-[protein] + phosphate</text>
        <dbReference type="Rhea" id="RHEA:47004"/>
        <dbReference type="Rhea" id="RHEA-COMP:11060"/>
        <dbReference type="Rhea" id="RHEA-COMP:11605"/>
        <dbReference type="ChEBI" id="CHEBI:15377"/>
        <dbReference type="ChEBI" id="CHEBI:30013"/>
        <dbReference type="ChEBI" id="CHEBI:43474"/>
        <dbReference type="ChEBI" id="CHEBI:61977"/>
        <dbReference type="EC" id="3.1.3.16"/>
    </reaction>
</comment>
<feature type="compositionally biased region" description="Acidic residues" evidence="7">
    <location>
        <begin position="706"/>
        <end position="716"/>
    </location>
</feature>
<feature type="region of interest" description="Disordered" evidence="7">
    <location>
        <begin position="690"/>
        <end position="716"/>
    </location>
</feature>
<dbReference type="AlphaFoldDB" id="A0A1Y2DI33"/>
<dbReference type="OrthoDB" id="10249888at2759"/>
<dbReference type="InterPro" id="IPR011947">
    <property type="entry name" value="FCP1_euk"/>
</dbReference>
<dbReference type="InterPro" id="IPR036420">
    <property type="entry name" value="BRCT_dom_sf"/>
</dbReference>
<sequence length="716" mass="80605">KTFRLGPKLRYPITISKFIKNKGDDVKKQETILQYTFRFERTVGDPALNEERTVQETGWADWDCPTDGTISQWKVKVGDVIEKDQVLVTIDELCPHDQQYAGLCVLCGKDMKEASWATDTLDTDRATIAMVHDNVALTVSAAQATRAELNLQQRLLEQRKLSLVVDLDQTIIHACIEPTVGEWQTDPSNPNYEAVKDVRSFQLDDGPRGLTSGCWYYIKLRPGLASFLQRMSELFEMHVYTMGTRAYAEQIANIVDPDKKLFGHRVISRDENGSMTEKSLQRLFPVSTNMVVVIDDRADVWPRNRPNLIKVTPYDFFKGIGDINSSFLPKREDIITPAPAVVPIHKNGPESQNPNALDSKMAEHERVLANGGDENVILQLQAEEQERELEKQLKERPLLHLQKKLDKEELEGLDDGLSIETTNQNGSVHSESPSQSRHNLLRDDDQELIHLEKHLSELHRSFYEQYDARREGRRHRSTDIEPETIPDVGSVLERLKSRVLRGCSIVLSGLVPLGIDIHRSEIGLQATSFGANLRTKVSDKVTHLVISSSRPRTHKVRLAARIPKIRIVNQDWLAGSLQQWRKLNERDFAVEVHPADRAGSQEKSRAPPRITIVANGKPVAENSTDDMEDIDADDDSAINTNSSADEEEDGGLDDMDGVLPAELGEDGKSPVDELSKIVWSDVDKELADYLGSEFDSDSEKGSECEYNTDDQSTDTE</sequence>
<dbReference type="GO" id="GO:0005829">
    <property type="term" value="C:cytosol"/>
    <property type="evidence" value="ECO:0007669"/>
    <property type="project" value="EnsemblFungi"/>
</dbReference>
<name>A0A1Y2DI33_9PEZI</name>
<feature type="domain" description="FCP1 homology" evidence="9">
    <location>
        <begin position="156"/>
        <end position="334"/>
    </location>
</feature>
<feature type="domain" description="BRCT" evidence="8">
    <location>
        <begin position="495"/>
        <end position="590"/>
    </location>
</feature>
<dbReference type="RefSeq" id="XP_040711714.1">
    <property type="nucleotide sequence ID" value="XM_040854658.1"/>
</dbReference>
<evidence type="ECO:0000259" key="8">
    <source>
        <dbReference type="PROSITE" id="PS50172"/>
    </source>
</evidence>
<dbReference type="Gene3D" id="3.40.50.1000">
    <property type="entry name" value="HAD superfamily/HAD-like"/>
    <property type="match status" value="1"/>
</dbReference>
<dbReference type="InterPro" id="IPR036412">
    <property type="entry name" value="HAD-like_sf"/>
</dbReference>
<dbReference type="PANTHER" id="PTHR23081:SF36">
    <property type="entry name" value="RNA POLYMERASE II SUBUNIT A C-TERMINAL DOMAIN PHOSPHATASE"/>
    <property type="match status" value="1"/>
</dbReference>
<dbReference type="EMBL" id="MCFJ01000015">
    <property type="protein sequence ID" value="ORY58902.1"/>
    <property type="molecule type" value="Genomic_DNA"/>
</dbReference>
<dbReference type="STRING" id="1141098.A0A1Y2DI33"/>
<evidence type="ECO:0000256" key="1">
    <source>
        <dbReference type="ARBA" id="ARBA00004123"/>
    </source>
</evidence>
<dbReference type="SUPFAM" id="SSF51230">
    <property type="entry name" value="Single hybrid motif"/>
    <property type="match status" value="1"/>
</dbReference>
<dbReference type="Pfam" id="PF00533">
    <property type="entry name" value="BRCT"/>
    <property type="match status" value="1"/>
</dbReference>
<proteinExistence type="predicted"/>
<feature type="non-terminal residue" evidence="10">
    <location>
        <position position="716"/>
    </location>
</feature>
<dbReference type="FunFam" id="3.40.50.1000:FF:000142">
    <property type="entry name" value="Similar to FCP1-like phosphatase"/>
    <property type="match status" value="1"/>
</dbReference>
<evidence type="ECO:0000256" key="3">
    <source>
        <dbReference type="ARBA" id="ARBA00023242"/>
    </source>
</evidence>
<comment type="subcellular location">
    <subcellularLocation>
        <location evidence="1 6">Nucleus</location>
    </subcellularLocation>
</comment>
<feature type="compositionally biased region" description="Polar residues" evidence="7">
    <location>
        <begin position="419"/>
        <end position="438"/>
    </location>
</feature>
<dbReference type="CDD" id="cd17729">
    <property type="entry name" value="BRCT_CTDP1"/>
    <property type="match status" value="1"/>
</dbReference>
<evidence type="ECO:0000256" key="7">
    <source>
        <dbReference type="SAM" id="MobiDB-lite"/>
    </source>
</evidence>
<dbReference type="GO" id="GO:0005634">
    <property type="term" value="C:nucleus"/>
    <property type="evidence" value="ECO:0007669"/>
    <property type="project" value="UniProtKB-SubCell"/>
</dbReference>
<feature type="compositionally biased region" description="Acidic residues" evidence="7">
    <location>
        <begin position="644"/>
        <end position="656"/>
    </location>
</feature>
<keyword evidence="3 6" id="KW-0539">Nucleus</keyword>
<keyword evidence="2 6" id="KW-0378">Hydrolase</keyword>
<feature type="compositionally biased region" description="Basic and acidic residues" evidence="7">
    <location>
        <begin position="594"/>
        <end position="605"/>
    </location>
</feature>